<sequence length="139" mass="16178">MIGVVQGAGRSGLEVEGQLGMFHGHTKHEHSTCAFFRTLYSFFHRCVISRHRCLSSWVNITHQSSHGKRWDRYRISLSTLTHESPKRDRRGRRRKGEDGNDGLDTNRQRKERKSPERKVPLPVAVDRFWQVQALCVSPR</sequence>
<comment type="caution">
    <text evidence="2">The sequence shown here is derived from an EMBL/GenBank/DDBJ whole genome shotgun (WGS) entry which is preliminary data.</text>
</comment>
<evidence type="ECO:0000313" key="2">
    <source>
        <dbReference type="EMBL" id="CAK6978245.1"/>
    </source>
</evidence>
<feature type="non-terminal residue" evidence="2">
    <location>
        <position position="139"/>
    </location>
</feature>
<dbReference type="EMBL" id="CAWUFR010000471">
    <property type="protein sequence ID" value="CAK6978245.1"/>
    <property type="molecule type" value="Genomic_DNA"/>
</dbReference>
<reference evidence="2 3" key="1">
    <citation type="submission" date="2024-01" db="EMBL/GenBank/DDBJ databases">
        <authorList>
            <person name="Alioto T."/>
            <person name="Alioto T."/>
            <person name="Gomez Garrido J."/>
        </authorList>
    </citation>
    <scope>NUCLEOTIDE SEQUENCE [LARGE SCALE GENOMIC DNA]</scope>
</reference>
<protein>
    <submittedName>
        <fullName evidence="2">Uncharacterized protein</fullName>
    </submittedName>
</protein>
<gene>
    <name evidence="2" type="ORF">FSCOSCO3_A024049</name>
</gene>
<feature type="region of interest" description="Disordered" evidence="1">
    <location>
        <begin position="81"/>
        <end position="118"/>
    </location>
</feature>
<evidence type="ECO:0000313" key="3">
    <source>
        <dbReference type="Proteomes" id="UP001314229"/>
    </source>
</evidence>
<proteinExistence type="predicted"/>
<feature type="compositionally biased region" description="Basic and acidic residues" evidence="1">
    <location>
        <begin position="104"/>
        <end position="118"/>
    </location>
</feature>
<dbReference type="AlphaFoldDB" id="A0AAV1Q4M3"/>
<keyword evidence="3" id="KW-1185">Reference proteome</keyword>
<accession>A0AAV1Q4M3</accession>
<name>A0AAV1Q4M3_SCOSC</name>
<organism evidence="2 3">
    <name type="scientific">Scomber scombrus</name>
    <name type="common">Atlantic mackerel</name>
    <name type="synonym">Scomber vernalis</name>
    <dbReference type="NCBI Taxonomy" id="13677"/>
    <lineage>
        <taxon>Eukaryota</taxon>
        <taxon>Metazoa</taxon>
        <taxon>Chordata</taxon>
        <taxon>Craniata</taxon>
        <taxon>Vertebrata</taxon>
        <taxon>Euteleostomi</taxon>
        <taxon>Actinopterygii</taxon>
        <taxon>Neopterygii</taxon>
        <taxon>Teleostei</taxon>
        <taxon>Neoteleostei</taxon>
        <taxon>Acanthomorphata</taxon>
        <taxon>Pelagiaria</taxon>
        <taxon>Scombriformes</taxon>
        <taxon>Scombridae</taxon>
        <taxon>Scomber</taxon>
    </lineage>
</organism>
<evidence type="ECO:0000256" key="1">
    <source>
        <dbReference type="SAM" id="MobiDB-lite"/>
    </source>
</evidence>
<dbReference type="Proteomes" id="UP001314229">
    <property type="component" value="Unassembled WGS sequence"/>
</dbReference>